<dbReference type="NCBIfam" id="TIGR00028">
    <property type="entry name" value="Mtu_PIN_fam"/>
    <property type="match status" value="1"/>
</dbReference>
<dbReference type="GO" id="GO:0000287">
    <property type="term" value="F:magnesium ion binding"/>
    <property type="evidence" value="ECO:0007669"/>
    <property type="project" value="UniProtKB-UniRule"/>
</dbReference>
<dbReference type="GO" id="GO:0004540">
    <property type="term" value="F:RNA nuclease activity"/>
    <property type="evidence" value="ECO:0007669"/>
    <property type="project" value="InterPro"/>
</dbReference>
<evidence type="ECO:0000256" key="6">
    <source>
        <dbReference type="HAMAP-Rule" id="MF_00265"/>
    </source>
</evidence>
<evidence type="ECO:0000256" key="5">
    <source>
        <dbReference type="ARBA" id="ARBA00022842"/>
    </source>
</evidence>
<evidence type="ECO:0000256" key="3">
    <source>
        <dbReference type="ARBA" id="ARBA00022723"/>
    </source>
</evidence>
<dbReference type="Pfam" id="PF01850">
    <property type="entry name" value="PIN"/>
    <property type="match status" value="1"/>
</dbReference>
<keyword evidence="1 6" id="KW-1277">Toxin-antitoxin system</keyword>
<evidence type="ECO:0000313" key="8">
    <source>
        <dbReference type="EMBL" id="EYT50952.1"/>
    </source>
</evidence>
<evidence type="ECO:0000256" key="4">
    <source>
        <dbReference type="ARBA" id="ARBA00022801"/>
    </source>
</evidence>
<evidence type="ECO:0000256" key="2">
    <source>
        <dbReference type="ARBA" id="ARBA00022722"/>
    </source>
</evidence>
<dbReference type="AlphaFoldDB" id="A0A022L0N8"/>
<dbReference type="GO" id="GO:0016788">
    <property type="term" value="F:hydrolase activity, acting on ester bonds"/>
    <property type="evidence" value="ECO:0007669"/>
    <property type="project" value="InterPro"/>
</dbReference>
<keyword evidence="9" id="KW-1185">Reference proteome</keyword>
<dbReference type="InterPro" id="IPR006226">
    <property type="entry name" value="Mtu_PIN"/>
</dbReference>
<dbReference type="HAMAP" id="MF_00265">
    <property type="entry name" value="VapC_Nob1"/>
    <property type="match status" value="1"/>
</dbReference>
<dbReference type="EMBL" id="AORC01000002">
    <property type="protein sequence ID" value="EYT50952.1"/>
    <property type="molecule type" value="Genomic_DNA"/>
</dbReference>
<evidence type="ECO:0000259" key="7">
    <source>
        <dbReference type="Pfam" id="PF01850"/>
    </source>
</evidence>
<dbReference type="EC" id="3.1.-.-" evidence="6"/>
<feature type="domain" description="PIN" evidence="7">
    <location>
        <begin position="1"/>
        <end position="132"/>
    </location>
</feature>
<protein>
    <recommendedName>
        <fullName evidence="6">Ribonuclease VapC</fullName>
        <shortName evidence="6">RNase VapC</shortName>
        <ecNumber evidence="6">3.1.-.-</ecNumber>
    </recommendedName>
    <alternativeName>
        <fullName evidence="6">Toxin VapC</fullName>
    </alternativeName>
</protein>
<dbReference type="InterPro" id="IPR002716">
    <property type="entry name" value="PIN_dom"/>
</dbReference>
<comment type="similarity">
    <text evidence="6">Belongs to the PINc/VapC protein family.</text>
</comment>
<keyword evidence="4 6" id="KW-0378">Hydrolase</keyword>
<accession>A0A022L0N8</accession>
<sequence length="142" mass="15272">MIIDANILLYAVDESAADHPAARSFLEEHLNGDVRIGLPWQSAAAFLRIATHPRIMAAPLWGSEAAGFVDGWLSAPAAWMPDVTPASWSILRGLIEKHGVTGNLVPDAQLAALAVQYGVPVVSADSDFARFPEVTWLNPCTR</sequence>
<keyword evidence="5 6" id="KW-0460">Magnesium</keyword>
<dbReference type="RefSeq" id="WP_017824370.1">
    <property type="nucleotide sequence ID" value="NZ_KB403091.1"/>
</dbReference>
<feature type="binding site" evidence="6">
    <location>
        <position position="4"/>
    </location>
    <ligand>
        <name>Mg(2+)</name>
        <dbReference type="ChEBI" id="CHEBI:18420"/>
    </ligand>
</feature>
<comment type="caution">
    <text evidence="8">The sequence shown here is derived from an EMBL/GenBank/DDBJ whole genome shotgun (WGS) entry which is preliminary data.</text>
</comment>
<dbReference type="HOGENOM" id="CLU_146668_1_0_11"/>
<dbReference type="STRING" id="1249481.D641_0100260"/>
<name>A0A022L0N8_9MICO</name>
<keyword evidence="3 6" id="KW-0479">Metal-binding</keyword>
<keyword evidence="2 6" id="KW-0540">Nuclease</keyword>
<feature type="binding site" evidence="6">
    <location>
        <position position="107"/>
    </location>
    <ligand>
        <name>Mg(2+)</name>
        <dbReference type="ChEBI" id="CHEBI:18420"/>
    </ligand>
</feature>
<gene>
    <name evidence="6" type="primary">vapC</name>
    <name evidence="8" type="ORF">D641_0100260</name>
</gene>
<dbReference type="InterPro" id="IPR029060">
    <property type="entry name" value="PIN-like_dom_sf"/>
</dbReference>
<evidence type="ECO:0000256" key="1">
    <source>
        <dbReference type="ARBA" id="ARBA00022649"/>
    </source>
</evidence>
<organism evidence="8 9">
    <name type="scientific">Brachybacterium muris UCD-AY4</name>
    <dbReference type="NCBI Taxonomy" id="1249481"/>
    <lineage>
        <taxon>Bacteria</taxon>
        <taxon>Bacillati</taxon>
        <taxon>Actinomycetota</taxon>
        <taxon>Actinomycetes</taxon>
        <taxon>Micrococcales</taxon>
        <taxon>Dermabacteraceae</taxon>
        <taxon>Brachybacterium</taxon>
    </lineage>
</organism>
<evidence type="ECO:0000313" key="9">
    <source>
        <dbReference type="Proteomes" id="UP000019754"/>
    </source>
</evidence>
<proteinExistence type="inferred from homology"/>
<dbReference type="InterPro" id="IPR022907">
    <property type="entry name" value="VapC_family"/>
</dbReference>
<dbReference type="OrthoDB" id="556169at2"/>
<dbReference type="Proteomes" id="UP000019754">
    <property type="component" value="Unassembled WGS sequence"/>
</dbReference>
<keyword evidence="6" id="KW-0800">Toxin</keyword>
<comment type="cofactor">
    <cofactor evidence="6">
        <name>Mg(2+)</name>
        <dbReference type="ChEBI" id="CHEBI:18420"/>
    </cofactor>
</comment>
<dbReference type="GO" id="GO:0090729">
    <property type="term" value="F:toxin activity"/>
    <property type="evidence" value="ECO:0007669"/>
    <property type="project" value="UniProtKB-KW"/>
</dbReference>
<reference evidence="8 9" key="1">
    <citation type="journal article" date="2013" name="Genome Announc.">
        <title>Draft genome sequence of an Actinobacterium, Brachybacterium muris strain UCD-AY4.</title>
        <authorList>
            <person name="Lo J.R."/>
            <person name="Lang J.M."/>
            <person name="Darling A.E."/>
            <person name="Eisen J.A."/>
            <person name="Coil D.A."/>
        </authorList>
    </citation>
    <scope>NUCLEOTIDE SEQUENCE [LARGE SCALE GENOMIC DNA]</scope>
    <source>
        <strain evidence="8 9">UCD-AY4</strain>
    </source>
</reference>
<dbReference type="SUPFAM" id="SSF88723">
    <property type="entry name" value="PIN domain-like"/>
    <property type="match status" value="1"/>
</dbReference>
<comment type="function">
    <text evidence="6">Toxic component of a toxin-antitoxin (TA) system. An RNase.</text>
</comment>
<dbReference type="Gene3D" id="3.40.50.1010">
    <property type="entry name" value="5'-nuclease"/>
    <property type="match status" value="1"/>
</dbReference>
<dbReference type="GO" id="GO:0045926">
    <property type="term" value="P:negative regulation of growth"/>
    <property type="evidence" value="ECO:0007669"/>
    <property type="project" value="UniProtKB-ARBA"/>
</dbReference>